<name>A0A229P3K4_9BACL</name>
<keyword evidence="1" id="KW-0472">Membrane</keyword>
<protein>
    <submittedName>
        <fullName evidence="2">Uncharacterized protein</fullName>
    </submittedName>
</protein>
<dbReference type="AlphaFoldDB" id="A0A229P3K4"/>
<reference evidence="2 3" key="1">
    <citation type="submission" date="2017-07" db="EMBL/GenBank/DDBJ databases">
        <title>Paenibacillus herberti R33 genome sequencing and assembly.</title>
        <authorList>
            <person name="Su W."/>
        </authorList>
    </citation>
    <scope>NUCLEOTIDE SEQUENCE [LARGE SCALE GENOMIC DNA]</scope>
    <source>
        <strain evidence="2 3">R33</strain>
    </source>
</reference>
<evidence type="ECO:0000313" key="3">
    <source>
        <dbReference type="Proteomes" id="UP000215145"/>
    </source>
</evidence>
<dbReference type="OrthoDB" id="9833848at2"/>
<keyword evidence="1" id="KW-0812">Transmembrane</keyword>
<keyword evidence="1" id="KW-1133">Transmembrane helix</keyword>
<organism evidence="2 3">
    <name type="scientific">Paenibacillus herberti</name>
    <dbReference type="NCBI Taxonomy" id="1619309"/>
    <lineage>
        <taxon>Bacteria</taxon>
        <taxon>Bacillati</taxon>
        <taxon>Bacillota</taxon>
        <taxon>Bacilli</taxon>
        <taxon>Bacillales</taxon>
        <taxon>Paenibacillaceae</taxon>
        <taxon>Paenibacillus</taxon>
    </lineage>
</organism>
<dbReference type="RefSeq" id="WP_089523570.1">
    <property type="nucleotide sequence ID" value="NZ_NMUQ01000001.1"/>
</dbReference>
<dbReference type="EMBL" id="NMUQ01000001">
    <property type="protein sequence ID" value="OXM16485.1"/>
    <property type="molecule type" value="Genomic_DNA"/>
</dbReference>
<proteinExistence type="predicted"/>
<dbReference type="Proteomes" id="UP000215145">
    <property type="component" value="Unassembled WGS sequence"/>
</dbReference>
<accession>A0A229P3K4</accession>
<feature type="transmembrane region" description="Helical" evidence="1">
    <location>
        <begin position="16"/>
        <end position="37"/>
    </location>
</feature>
<sequence length="158" mass="17444">MHLIKAQTSNLKGPGLGMILILFILLVITTTFIYSFAQEDSPPDDGLKTLELSRGFNIYNRTANFSLASTSLEGEFADQFPPAHVILPYQDFHFEVKAYYSSAYVTYNVVSGVTVVGNIRINMRTTSPAPVPAKTIIDFINGPIKYDNGGTYVNIRNA</sequence>
<comment type="caution">
    <text evidence="2">The sequence shown here is derived from an EMBL/GenBank/DDBJ whole genome shotgun (WGS) entry which is preliminary data.</text>
</comment>
<gene>
    <name evidence="2" type="ORF">CGZ75_07375</name>
</gene>
<evidence type="ECO:0000256" key="1">
    <source>
        <dbReference type="SAM" id="Phobius"/>
    </source>
</evidence>
<keyword evidence="3" id="KW-1185">Reference proteome</keyword>
<evidence type="ECO:0000313" key="2">
    <source>
        <dbReference type="EMBL" id="OXM16485.1"/>
    </source>
</evidence>